<dbReference type="Gene3D" id="3.60.21.10">
    <property type="match status" value="1"/>
</dbReference>
<proteinExistence type="inferred from homology"/>
<dbReference type="EMBL" id="JQAX01000002">
    <property type="protein sequence ID" value="KRN32492.1"/>
    <property type="molecule type" value="Genomic_DNA"/>
</dbReference>
<dbReference type="GO" id="GO:0008253">
    <property type="term" value="F:5'-nucleotidase activity"/>
    <property type="evidence" value="ECO:0007669"/>
    <property type="project" value="TreeGrafter"/>
</dbReference>
<dbReference type="GO" id="GO:0009166">
    <property type="term" value="P:nucleotide catabolic process"/>
    <property type="evidence" value="ECO:0007669"/>
    <property type="project" value="InterPro"/>
</dbReference>
<dbReference type="FunCoup" id="A0A0R2G5H4">
    <property type="interactions" value="44"/>
</dbReference>
<dbReference type="Gene3D" id="3.90.780.10">
    <property type="entry name" value="5'-Nucleotidase, C-terminal domain"/>
    <property type="match status" value="1"/>
</dbReference>
<dbReference type="RefSeq" id="WP_022791360.1">
    <property type="nucleotide sequence ID" value="NZ_ATUU01000002.1"/>
</dbReference>
<dbReference type="AlphaFoldDB" id="A0A0R2G5H4"/>
<gene>
    <name evidence="5" type="ORF">IV68_GL000846</name>
</gene>
<dbReference type="SUPFAM" id="SSF55816">
    <property type="entry name" value="5'-nucleotidase (syn. UDP-sugar hydrolase), C-terminal domain"/>
    <property type="match status" value="1"/>
</dbReference>
<dbReference type="InterPro" id="IPR006179">
    <property type="entry name" value="5_nucleotidase/apyrase"/>
</dbReference>
<dbReference type="PANTHER" id="PTHR11575:SF23">
    <property type="entry name" value="5-NUCLEOTIDASE FAMILY PROTEIN"/>
    <property type="match status" value="1"/>
</dbReference>
<evidence type="ECO:0000259" key="3">
    <source>
        <dbReference type="Pfam" id="PF00149"/>
    </source>
</evidence>
<dbReference type="CDD" id="cd00845">
    <property type="entry name" value="MPP_UshA_N_like"/>
    <property type="match status" value="1"/>
</dbReference>
<dbReference type="PROSITE" id="PS00785">
    <property type="entry name" value="5_NUCLEOTIDASE_1"/>
    <property type="match status" value="1"/>
</dbReference>
<dbReference type="InterPro" id="IPR029052">
    <property type="entry name" value="Metallo-depent_PP-like"/>
</dbReference>
<dbReference type="GO" id="GO:0030288">
    <property type="term" value="C:outer membrane-bounded periplasmic space"/>
    <property type="evidence" value="ECO:0007669"/>
    <property type="project" value="TreeGrafter"/>
</dbReference>
<dbReference type="PANTHER" id="PTHR11575">
    <property type="entry name" value="5'-NUCLEOTIDASE-RELATED"/>
    <property type="match status" value="1"/>
</dbReference>
<evidence type="ECO:0000313" key="5">
    <source>
        <dbReference type="EMBL" id="KRN32492.1"/>
    </source>
</evidence>
<dbReference type="InterPro" id="IPR004843">
    <property type="entry name" value="Calcineurin-like_PHP"/>
</dbReference>
<keyword evidence="6" id="KW-1185">Reference proteome</keyword>
<feature type="domain" description="5'-Nucleotidase C-terminal" evidence="4">
    <location>
        <begin position="296"/>
        <end position="369"/>
    </location>
</feature>
<evidence type="ECO:0000313" key="6">
    <source>
        <dbReference type="Proteomes" id="UP000051296"/>
    </source>
</evidence>
<dbReference type="eggNOG" id="COG0737">
    <property type="taxonomic scope" value="Bacteria"/>
</dbReference>
<dbReference type="InterPro" id="IPR008334">
    <property type="entry name" value="5'-Nucleotdase_C"/>
</dbReference>
<dbReference type="PATRIC" id="fig|1123500.6.peg.852"/>
<comment type="similarity">
    <text evidence="2">Belongs to the 5'-nucleotidase family.</text>
</comment>
<reference evidence="5 6" key="1">
    <citation type="journal article" date="2015" name="Genome Announc.">
        <title>Expanding the biotechnology potential of lactobacilli through comparative genomics of 213 strains and associated genera.</title>
        <authorList>
            <person name="Sun Z."/>
            <person name="Harris H.M."/>
            <person name="McCann A."/>
            <person name="Guo C."/>
            <person name="Argimon S."/>
            <person name="Zhang W."/>
            <person name="Yang X."/>
            <person name="Jeffery I.B."/>
            <person name="Cooney J.C."/>
            <person name="Kagawa T.F."/>
            <person name="Liu W."/>
            <person name="Song Y."/>
            <person name="Salvetti E."/>
            <person name="Wrobel A."/>
            <person name="Rasinkangas P."/>
            <person name="Parkhill J."/>
            <person name="Rea M.C."/>
            <person name="O'Sullivan O."/>
            <person name="Ritari J."/>
            <person name="Douillard F.P."/>
            <person name="Paul Ross R."/>
            <person name="Yang R."/>
            <person name="Briner A.E."/>
            <person name="Felis G.E."/>
            <person name="de Vos W.M."/>
            <person name="Barrangou R."/>
            <person name="Klaenhammer T.R."/>
            <person name="Caufield P.W."/>
            <person name="Cui Y."/>
            <person name="Zhang H."/>
            <person name="O'Toole P.W."/>
        </authorList>
    </citation>
    <scope>NUCLEOTIDE SEQUENCE [LARGE SCALE GENOMIC DNA]</scope>
    <source>
        <strain evidence="5 6">DSM 20190</strain>
    </source>
</reference>
<keyword evidence="2" id="KW-0378">Hydrolase</keyword>
<dbReference type="GO" id="GO:0008768">
    <property type="term" value="F:UDP-sugar diphosphatase activity"/>
    <property type="evidence" value="ECO:0007669"/>
    <property type="project" value="TreeGrafter"/>
</dbReference>
<evidence type="ECO:0000259" key="4">
    <source>
        <dbReference type="Pfam" id="PF02872"/>
    </source>
</evidence>
<dbReference type="Pfam" id="PF00149">
    <property type="entry name" value="Metallophos"/>
    <property type="match status" value="1"/>
</dbReference>
<dbReference type="InterPro" id="IPR011240">
    <property type="entry name" value="Pesterase_YunD"/>
</dbReference>
<feature type="domain" description="Calcineurin-like phosphoesterase" evidence="3">
    <location>
        <begin position="6"/>
        <end position="206"/>
    </location>
</feature>
<protein>
    <submittedName>
        <fullName evidence="5">Metallophosphoesterase</fullName>
    </submittedName>
</protein>
<keyword evidence="2" id="KW-0547">Nucleotide-binding</keyword>
<dbReference type="STRING" id="1123500.GCA_000420365_00575"/>
<name>A0A0R2G5H4_9LACO</name>
<dbReference type="PRINTS" id="PR01607">
    <property type="entry name" value="APYRASEFAMLY"/>
</dbReference>
<dbReference type="Proteomes" id="UP000051296">
    <property type="component" value="Unassembled WGS sequence"/>
</dbReference>
<evidence type="ECO:0000256" key="2">
    <source>
        <dbReference type="RuleBase" id="RU362119"/>
    </source>
</evidence>
<comment type="caution">
    <text evidence="5">The sequence shown here is derived from an EMBL/GenBank/DDBJ whole genome shotgun (WGS) entry which is preliminary data.</text>
</comment>
<sequence length="464" mass="52044">MREELQVLHTNDLHSHLERWPKIRRFLTNQRRLAKRKGIETFTFDIGDALDRQNALTEATMGQANVDLMNEVHYDAVTIGNNEDLGMNHDALNRLYTHAQFPVLVANLTDAGSGQLPDWAFEKKILTTTAGTRVGVLGLTAPFILTLPLLGWLPKEVDAVLPQLLADLHKQVDVIILLSHLGLPVDRYLADRYSDIDLILGAHTHHLLPEGEWWSGTLLAAAGRYGEHLGKIHLTLVDHQVLSAQASTIKTDDLPSLPDDQGEIDALEQRGHRLLAKKVFAKLEAPYERSLGASHRVIDLGVAALKWYTQTDLVMLSTGMFLTDLPAGEVTADELHTMLPHAVHPMRTTLTGADLKRLVQEVHKNQPYLVNHRVHGMGFRGDTFGQVLFDGLREDAQGTLYVQDIPVEDCRVYRLGTLEHYMFIPYFPTLEIAGKNELMYQHVFREVVGAYLAKESKESGEHDS</sequence>
<evidence type="ECO:0000256" key="1">
    <source>
        <dbReference type="ARBA" id="ARBA00022729"/>
    </source>
</evidence>
<dbReference type="GO" id="GO:0046872">
    <property type="term" value="F:metal ion binding"/>
    <property type="evidence" value="ECO:0007669"/>
    <property type="project" value="InterPro"/>
</dbReference>
<accession>A0A0R2G5H4</accession>
<dbReference type="Pfam" id="PF02872">
    <property type="entry name" value="5_nucleotid_C"/>
    <property type="match status" value="1"/>
</dbReference>
<dbReference type="GO" id="GO:0000166">
    <property type="term" value="F:nucleotide binding"/>
    <property type="evidence" value="ECO:0007669"/>
    <property type="project" value="UniProtKB-KW"/>
</dbReference>
<dbReference type="InParanoid" id="A0A0R2G5H4"/>
<keyword evidence="1" id="KW-0732">Signal</keyword>
<dbReference type="InterPro" id="IPR006146">
    <property type="entry name" value="5'-Nucleotdase_CS"/>
</dbReference>
<dbReference type="SUPFAM" id="SSF56300">
    <property type="entry name" value="Metallo-dependent phosphatases"/>
    <property type="match status" value="1"/>
</dbReference>
<organism evidence="5 6">
    <name type="scientific">Weissella halotolerans DSM 20190</name>
    <dbReference type="NCBI Taxonomy" id="1123500"/>
    <lineage>
        <taxon>Bacteria</taxon>
        <taxon>Bacillati</taxon>
        <taxon>Bacillota</taxon>
        <taxon>Bacilli</taxon>
        <taxon>Lactobacillales</taxon>
        <taxon>Lactobacillaceae</taxon>
        <taxon>Weissella</taxon>
    </lineage>
</organism>
<dbReference type="InterPro" id="IPR036907">
    <property type="entry name" value="5'-Nucleotdase_C_sf"/>
</dbReference>
<dbReference type="PIRSF" id="PIRSF036361">
    <property type="entry name" value="YunD"/>
    <property type="match status" value="1"/>
</dbReference>
<dbReference type="OrthoDB" id="9793179at2"/>